<accession>A0A9W7WVX2</accession>
<dbReference type="Pfam" id="PF00059">
    <property type="entry name" value="Lectin_C"/>
    <property type="match status" value="1"/>
</dbReference>
<dbReference type="SUPFAM" id="SSF56436">
    <property type="entry name" value="C-type lectin-like"/>
    <property type="match status" value="2"/>
</dbReference>
<evidence type="ECO:0000313" key="3">
    <source>
        <dbReference type="EMBL" id="KAI7809176.1"/>
    </source>
</evidence>
<feature type="domain" description="C-type lectin" evidence="2">
    <location>
        <begin position="37"/>
        <end position="144"/>
    </location>
</feature>
<comment type="caution">
    <text evidence="3">The sequence shown here is derived from an EMBL/GenBank/DDBJ whole genome shotgun (WGS) entry which is preliminary data.</text>
</comment>
<evidence type="ECO:0000259" key="2">
    <source>
        <dbReference type="PROSITE" id="PS50041"/>
    </source>
</evidence>
<dbReference type="InterPro" id="IPR016186">
    <property type="entry name" value="C-type_lectin-like/link_sf"/>
</dbReference>
<dbReference type="EMBL" id="JAFHDT010000005">
    <property type="protein sequence ID" value="KAI7809176.1"/>
    <property type="molecule type" value="Genomic_DNA"/>
</dbReference>
<keyword evidence="4" id="KW-1185">Reference proteome</keyword>
<dbReference type="InterPro" id="IPR001304">
    <property type="entry name" value="C-type_lectin-like"/>
</dbReference>
<dbReference type="PROSITE" id="PS50041">
    <property type="entry name" value="C_TYPE_LECTIN_2"/>
    <property type="match status" value="1"/>
</dbReference>
<feature type="signal peptide" evidence="1">
    <location>
        <begin position="1"/>
        <end position="32"/>
    </location>
</feature>
<dbReference type="SMART" id="SM00034">
    <property type="entry name" value="CLECT"/>
    <property type="match status" value="1"/>
</dbReference>
<keyword evidence="3" id="KW-0675">Receptor</keyword>
<dbReference type="InterPro" id="IPR016187">
    <property type="entry name" value="CTDL_fold"/>
</dbReference>
<reference evidence="3" key="1">
    <citation type="submission" date="2021-02" db="EMBL/GenBank/DDBJ databases">
        <title>Comparative genomics reveals that relaxation of natural selection precedes convergent phenotypic evolution of cavefish.</title>
        <authorList>
            <person name="Peng Z."/>
        </authorList>
    </citation>
    <scope>NUCLEOTIDE SEQUENCE</scope>
    <source>
        <tissue evidence="3">Muscle</tissue>
    </source>
</reference>
<dbReference type="PANTHER" id="PTHR45784">
    <property type="entry name" value="C-TYPE LECTIN DOMAIN FAMILY 20 MEMBER A-RELATED"/>
    <property type="match status" value="1"/>
</dbReference>
<name>A0A9W7WVX2_TRIRA</name>
<evidence type="ECO:0000313" key="4">
    <source>
        <dbReference type="Proteomes" id="UP001059041"/>
    </source>
</evidence>
<sequence length="180" mass="20472">MLKHQKGAVRAVMDMSVFVLLLLSGLLCSASGLWREYHYINQSMSWSAAQSYCRVRFTDLATVDSMNDVNRTMNKVNDGYSGSVWIGLNRGTQSRWGWSTGDDTLAQYSPWYPGDPNGDGECVLFKDNGWCDCSFTYKLYFVCYDETTGNIIKTILKNWTDAQSYCRKYDTDLATIHNPV</sequence>
<protein>
    <submittedName>
        <fullName evidence="3">Macrophage mannose receptor 1-like</fullName>
    </submittedName>
</protein>
<organism evidence="3 4">
    <name type="scientific">Triplophysa rosa</name>
    <name type="common">Cave loach</name>
    <dbReference type="NCBI Taxonomy" id="992332"/>
    <lineage>
        <taxon>Eukaryota</taxon>
        <taxon>Metazoa</taxon>
        <taxon>Chordata</taxon>
        <taxon>Craniata</taxon>
        <taxon>Vertebrata</taxon>
        <taxon>Euteleostomi</taxon>
        <taxon>Actinopterygii</taxon>
        <taxon>Neopterygii</taxon>
        <taxon>Teleostei</taxon>
        <taxon>Ostariophysi</taxon>
        <taxon>Cypriniformes</taxon>
        <taxon>Nemacheilidae</taxon>
        <taxon>Triplophysa</taxon>
    </lineage>
</organism>
<dbReference type="Gene3D" id="3.10.100.10">
    <property type="entry name" value="Mannose-Binding Protein A, subunit A"/>
    <property type="match status" value="1"/>
</dbReference>
<keyword evidence="1" id="KW-0732">Signal</keyword>
<dbReference type="AlphaFoldDB" id="A0A9W7WVX2"/>
<dbReference type="Proteomes" id="UP001059041">
    <property type="component" value="Linkage Group LG5"/>
</dbReference>
<dbReference type="PANTHER" id="PTHR45784:SF3">
    <property type="entry name" value="C-TYPE LECTIN DOMAIN FAMILY 4 MEMBER K-LIKE-RELATED"/>
    <property type="match status" value="1"/>
</dbReference>
<evidence type="ECO:0000256" key="1">
    <source>
        <dbReference type="SAM" id="SignalP"/>
    </source>
</evidence>
<proteinExistence type="predicted"/>
<gene>
    <name evidence="3" type="ORF">IRJ41_001535</name>
</gene>
<feature type="chain" id="PRO_5040920076" evidence="1">
    <location>
        <begin position="33"/>
        <end position="180"/>
    </location>
</feature>